<dbReference type="AlphaFoldDB" id="A0A8S4APB5"/>
<dbReference type="EMBL" id="CAJRST010004446">
    <property type="protein sequence ID" value="CAG5873578.1"/>
    <property type="molecule type" value="Genomic_DNA"/>
</dbReference>
<keyword evidence="1" id="KW-0472">Membrane</keyword>
<accession>A0A8S4APB5</accession>
<keyword evidence="3" id="KW-1185">Reference proteome</keyword>
<organism evidence="2 3">
    <name type="scientific">Menidia menidia</name>
    <name type="common">Atlantic silverside</name>
    <dbReference type="NCBI Taxonomy" id="238744"/>
    <lineage>
        <taxon>Eukaryota</taxon>
        <taxon>Metazoa</taxon>
        <taxon>Chordata</taxon>
        <taxon>Craniata</taxon>
        <taxon>Vertebrata</taxon>
        <taxon>Euteleostomi</taxon>
        <taxon>Actinopterygii</taxon>
        <taxon>Neopterygii</taxon>
        <taxon>Teleostei</taxon>
        <taxon>Neoteleostei</taxon>
        <taxon>Acanthomorphata</taxon>
        <taxon>Ovalentaria</taxon>
        <taxon>Atherinomorphae</taxon>
        <taxon>Atheriniformes</taxon>
        <taxon>Atherinopsidae</taxon>
        <taxon>Menidiinae</taxon>
        <taxon>Menidia</taxon>
    </lineage>
</organism>
<comment type="caution">
    <text evidence="2">The sequence shown here is derived from an EMBL/GenBank/DDBJ whole genome shotgun (WGS) entry which is preliminary data.</text>
</comment>
<protein>
    <submittedName>
        <fullName evidence="2">(Atlantic silverside) hypothetical protein</fullName>
    </submittedName>
</protein>
<gene>
    <name evidence="2" type="ORF">MMEN_LOCUS5140</name>
</gene>
<keyword evidence="1" id="KW-1133">Transmembrane helix</keyword>
<proteinExistence type="predicted"/>
<evidence type="ECO:0000313" key="3">
    <source>
        <dbReference type="Proteomes" id="UP000677803"/>
    </source>
</evidence>
<keyword evidence="1" id="KW-0812">Transmembrane</keyword>
<evidence type="ECO:0000256" key="1">
    <source>
        <dbReference type="SAM" id="Phobius"/>
    </source>
</evidence>
<evidence type="ECO:0000313" key="2">
    <source>
        <dbReference type="EMBL" id="CAG5873578.1"/>
    </source>
</evidence>
<dbReference type="Proteomes" id="UP000677803">
    <property type="component" value="Unassembled WGS sequence"/>
</dbReference>
<sequence length="416" mass="47247">MHHRTHVADPVLVSAQLLLRSGARSTAQGARVDCLNPAHTALTDTEDEPITAQTKQSPGWRLESSFTAFRATELGMAIEFHIKSQTCLHPAATQFEAEDGMSSSESPFCLFETKMNAIVHSTCFMSNEKIRRESACLNYCKREIGHLGTAEEMIQRREDKSKAGLPEYSVKASRSVEKSERQDYTVAVWRGRLVSGEGVRPVEVHKRDAKNFMLRLWVASGPAAAVCVATNREQAGETHHDKQITMLQHHSNWPGAYRESLLFSRLVFWDVRAEEGPPSLHSIALIFKQPKWRIISTQRAQYKQKKCRVYLSICLAIYLYIYPLSYFNAPLLKTTLPNIQIHKTGNPINSFSYFVQLKYVPLSTPSIHFQFVSISMYLEELTFILATSNPAENRSILSKTFNHMKLSTKDIEFNRC</sequence>
<name>A0A8S4APB5_9TELE</name>
<feature type="transmembrane region" description="Helical" evidence="1">
    <location>
        <begin position="309"/>
        <end position="327"/>
    </location>
</feature>
<reference evidence="2" key="1">
    <citation type="submission" date="2021-05" db="EMBL/GenBank/DDBJ databases">
        <authorList>
            <person name="Tigano A."/>
        </authorList>
    </citation>
    <scope>NUCLEOTIDE SEQUENCE</scope>
</reference>